<evidence type="ECO:0000256" key="9">
    <source>
        <dbReference type="ARBA" id="ARBA00023136"/>
    </source>
</evidence>
<feature type="domain" description="Porin" evidence="12">
    <location>
        <begin position="7"/>
        <end position="347"/>
    </location>
</feature>
<comment type="subcellular location">
    <subcellularLocation>
        <location evidence="1">Cell outer membrane</location>
        <topology evidence="1">Multi-pass membrane protein</topology>
    </subcellularLocation>
</comment>
<dbReference type="InterPro" id="IPR023614">
    <property type="entry name" value="Porin_dom_sf"/>
</dbReference>
<dbReference type="Pfam" id="PF13609">
    <property type="entry name" value="Porin_4"/>
    <property type="match status" value="1"/>
</dbReference>
<dbReference type="PANTHER" id="PTHR34501:SF9">
    <property type="entry name" value="MAJOR OUTER MEMBRANE PROTEIN P.IA"/>
    <property type="match status" value="1"/>
</dbReference>
<feature type="signal peptide" evidence="11">
    <location>
        <begin position="1"/>
        <end position="20"/>
    </location>
</feature>
<evidence type="ECO:0000256" key="1">
    <source>
        <dbReference type="ARBA" id="ARBA00004571"/>
    </source>
</evidence>
<dbReference type="Proteomes" id="UP000580043">
    <property type="component" value="Unassembled WGS sequence"/>
</dbReference>
<dbReference type="CDD" id="cd00342">
    <property type="entry name" value="gram_neg_porins"/>
    <property type="match status" value="1"/>
</dbReference>
<evidence type="ECO:0000259" key="12">
    <source>
        <dbReference type="Pfam" id="PF13609"/>
    </source>
</evidence>
<dbReference type="InterPro" id="IPR002299">
    <property type="entry name" value="Porin_Neis"/>
</dbReference>
<evidence type="ECO:0000256" key="2">
    <source>
        <dbReference type="ARBA" id="ARBA00011233"/>
    </source>
</evidence>
<sequence length="387" mass="39281">MQKKLIALAVAGLASTGVFAQSNVTVYGVADASFDMVKIGGDAKNELGNTNRVSTNSSYLGFKGSENLGNGLTALFQFESGVSFDSAGTLSTNRDSFVGLSGGFGTVVLGTLTGPTRALGTALDVNPGATGIGANAGILGKLGNRLLGSTSATGDYAGGSTCARSSSCQSIFDNRWKNAVAYVSPTFAGVNATLAYVANENKSLHGLSSANTTGYDVGVKYSGGPVMAAVTYNAVSLGNAADTKVADLRVGGSYNFGPATVRAIFDLARADDFGGAKFTQAVYGFGATFDVTPATKLLGQVYVARDVKRNGTSQDDSGAKLFEVGVLHSLSKRTSLKATYAMINNDKAASYDFGVNAAGVNTGSLPGGASTVGATVQGISLGLRHTF</sequence>
<comment type="subunit">
    <text evidence="2">Homotrimer.</text>
</comment>
<reference evidence="13 14" key="1">
    <citation type="submission" date="2020-04" db="EMBL/GenBank/DDBJ databases">
        <title>Zoogloea sp. G-4-1-14 isolated from soil.</title>
        <authorList>
            <person name="Dahal R.H."/>
        </authorList>
    </citation>
    <scope>NUCLEOTIDE SEQUENCE [LARGE SCALE GENOMIC DNA]</scope>
    <source>
        <strain evidence="13 14">G-4-1-14</strain>
    </source>
</reference>
<dbReference type="GO" id="GO:0015288">
    <property type="term" value="F:porin activity"/>
    <property type="evidence" value="ECO:0007669"/>
    <property type="project" value="UniProtKB-KW"/>
</dbReference>
<keyword evidence="9" id="KW-0472">Membrane</keyword>
<feature type="chain" id="PRO_5032799703" evidence="11">
    <location>
        <begin position="21"/>
        <end position="387"/>
    </location>
</feature>
<keyword evidence="4" id="KW-1134">Transmembrane beta strand</keyword>
<dbReference type="Gene3D" id="2.40.160.10">
    <property type="entry name" value="Porin"/>
    <property type="match status" value="1"/>
</dbReference>
<evidence type="ECO:0000256" key="8">
    <source>
        <dbReference type="ARBA" id="ARBA00023114"/>
    </source>
</evidence>
<dbReference type="InterPro" id="IPR001702">
    <property type="entry name" value="Porin_Gram-ve"/>
</dbReference>
<keyword evidence="5" id="KW-0812">Transmembrane</keyword>
<dbReference type="PRINTS" id="PR00184">
    <property type="entry name" value="NEISSPPORIN"/>
</dbReference>
<accession>A0A848GCA0</accession>
<keyword evidence="7" id="KW-0406">Ion transport</keyword>
<evidence type="ECO:0000256" key="5">
    <source>
        <dbReference type="ARBA" id="ARBA00022692"/>
    </source>
</evidence>
<organism evidence="13 14">
    <name type="scientific">Zoogloea dura</name>
    <dbReference type="NCBI Taxonomy" id="2728840"/>
    <lineage>
        <taxon>Bacteria</taxon>
        <taxon>Pseudomonadati</taxon>
        <taxon>Pseudomonadota</taxon>
        <taxon>Betaproteobacteria</taxon>
        <taxon>Rhodocyclales</taxon>
        <taxon>Zoogloeaceae</taxon>
        <taxon>Zoogloea</taxon>
    </lineage>
</organism>
<proteinExistence type="predicted"/>
<dbReference type="InterPro" id="IPR050298">
    <property type="entry name" value="Gram-neg_bact_OMP"/>
</dbReference>
<protein>
    <submittedName>
        <fullName evidence="13">Porin</fullName>
    </submittedName>
</protein>
<keyword evidence="3" id="KW-0813">Transport</keyword>
<comment type="caution">
    <text evidence="13">The sequence shown here is derived from an EMBL/GenBank/DDBJ whole genome shotgun (WGS) entry which is preliminary data.</text>
</comment>
<evidence type="ECO:0000256" key="4">
    <source>
        <dbReference type="ARBA" id="ARBA00022452"/>
    </source>
</evidence>
<keyword evidence="14" id="KW-1185">Reference proteome</keyword>
<evidence type="ECO:0000256" key="10">
    <source>
        <dbReference type="ARBA" id="ARBA00023237"/>
    </source>
</evidence>
<name>A0A848GCA0_9RHOO</name>
<evidence type="ECO:0000256" key="6">
    <source>
        <dbReference type="ARBA" id="ARBA00022729"/>
    </source>
</evidence>
<dbReference type="GO" id="GO:0046930">
    <property type="term" value="C:pore complex"/>
    <property type="evidence" value="ECO:0007669"/>
    <property type="project" value="UniProtKB-KW"/>
</dbReference>
<dbReference type="GO" id="GO:0034220">
    <property type="term" value="P:monoatomic ion transmembrane transport"/>
    <property type="evidence" value="ECO:0007669"/>
    <property type="project" value="InterPro"/>
</dbReference>
<dbReference type="InterPro" id="IPR033900">
    <property type="entry name" value="Gram_neg_porin_domain"/>
</dbReference>
<evidence type="ECO:0000313" key="14">
    <source>
        <dbReference type="Proteomes" id="UP000580043"/>
    </source>
</evidence>
<keyword evidence="8" id="KW-0626">Porin</keyword>
<dbReference type="RefSeq" id="WP_169146646.1">
    <property type="nucleotide sequence ID" value="NZ_JABBGA010000012.1"/>
</dbReference>
<keyword evidence="6 11" id="KW-0732">Signal</keyword>
<dbReference type="AlphaFoldDB" id="A0A848GCA0"/>
<dbReference type="PRINTS" id="PR00182">
    <property type="entry name" value="ECOLNEIPORIN"/>
</dbReference>
<evidence type="ECO:0000256" key="11">
    <source>
        <dbReference type="SAM" id="SignalP"/>
    </source>
</evidence>
<dbReference type="PANTHER" id="PTHR34501">
    <property type="entry name" value="PROTEIN YDDL-RELATED"/>
    <property type="match status" value="1"/>
</dbReference>
<evidence type="ECO:0000256" key="7">
    <source>
        <dbReference type="ARBA" id="ARBA00023065"/>
    </source>
</evidence>
<dbReference type="EMBL" id="JABBGA010000012">
    <property type="protein sequence ID" value="NML27111.1"/>
    <property type="molecule type" value="Genomic_DNA"/>
</dbReference>
<gene>
    <name evidence="13" type="ORF">HHL15_15260</name>
</gene>
<dbReference type="SUPFAM" id="SSF56935">
    <property type="entry name" value="Porins"/>
    <property type="match status" value="1"/>
</dbReference>
<evidence type="ECO:0000313" key="13">
    <source>
        <dbReference type="EMBL" id="NML27111.1"/>
    </source>
</evidence>
<evidence type="ECO:0000256" key="3">
    <source>
        <dbReference type="ARBA" id="ARBA00022448"/>
    </source>
</evidence>
<dbReference type="GO" id="GO:0009279">
    <property type="term" value="C:cell outer membrane"/>
    <property type="evidence" value="ECO:0007669"/>
    <property type="project" value="UniProtKB-SubCell"/>
</dbReference>
<keyword evidence="10" id="KW-0998">Cell outer membrane</keyword>